<reference evidence="2" key="1">
    <citation type="submission" date="2023-01" db="EMBL/GenBank/DDBJ databases">
        <title>Draft genome sequence of Nocardiopsis sp. LSu2-4 isolated from halophytes.</title>
        <authorList>
            <person name="Duangmal K."/>
            <person name="Chantavorakit T."/>
        </authorList>
    </citation>
    <scope>NUCLEOTIDE SEQUENCE</scope>
    <source>
        <strain evidence="2">LSu2-4</strain>
    </source>
</reference>
<protein>
    <submittedName>
        <fullName evidence="2">Uncharacterized protein</fullName>
    </submittedName>
</protein>
<evidence type="ECO:0000256" key="1">
    <source>
        <dbReference type="SAM" id="SignalP"/>
    </source>
</evidence>
<keyword evidence="3" id="KW-1185">Reference proteome</keyword>
<dbReference type="PROSITE" id="PS51257">
    <property type="entry name" value="PROKAR_LIPOPROTEIN"/>
    <property type="match status" value="1"/>
</dbReference>
<dbReference type="EMBL" id="JAQFWP010000054">
    <property type="protein sequence ID" value="MDA2807438.1"/>
    <property type="molecule type" value="Genomic_DNA"/>
</dbReference>
<keyword evidence="1" id="KW-0732">Signal</keyword>
<evidence type="ECO:0000313" key="3">
    <source>
        <dbReference type="Proteomes" id="UP001165685"/>
    </source>
</evidence>
<feature type="chain" id="PRO_5046705900" evidence="1">
    <location>
        <begin position="21"/>
        <end position="169"/>
    </location>
</feature>
<organism evidence="2 3">
    <name type="scientific">Nocardiopsis suaedae</name>
    <dbReference type="NCBI Taxonomy" id="3018444"/>
    <lineage>
        <taxon>Bacteria</taxon>
        <taxon>Bacillati</taxon>
        <taxon>Actinomycetota</taxon>
        <taxon>Actinomycetes</taxon>
        <taxon>Streptosporangiales</taxon>
        <taxon>Nocardiopsidaceae</taxon>
        <taxon>Nocardiopsis</taxon>
    </lineage>
</organism>
<gene>
    <name evidence="2" type="ORF">O4U47_23220</name>
</gene>
<dbReference type="Proteomes" id="UP001165685">
    <property type="component" value="Unassembled WGS sequence"/>
</dbReference>
<name>A0ABT4TRX7_9ACTN</name>
<sequence>MRAVLAVVPLVLVVSACGGAGLGVPAEETSPSEQGEETVGIPVHLTTSTGRAAANHDGVYCAWVGTSYVLRDAEGVIVAEGDVESSIEGDAQVGGEQAQIGTVRESDPYECRMDFRIEDVPVSDFYEIAVSTDVLPLLEGEEAAGELTAQDTFSLEEGKLPDVELEFSG</sequence>
<comment type="caution">
    <text evidence="2">The sequence shown here is derived from an EMBL/GenBank/DDBJ whole genome shotgun (WGS) entry which is preliminary data.</text>
</comment>
<proteinExistence type="predicted"/>
<feature type="signal peptide" evidence="1">
    <location>
        <begin position="1"/>
        <end position="20"/>
    </location>
</feature>
<accession>A0ABT4TRX7</accession>
<evidence type="ECO:0000313" key="2">
    <source>
        <dbReference type="EMBL" id="MDA2807438.1"/>
    </source>
</evidence>